<accession>A0A8S9LVM4</accession>
<feature type="compositionally biased region" description="Basic and acidic residues" evidence="1">
    <location>
        <begin position="116"/>
        <end position="128"/>
    </location>
</feature>
<evidence type="ECO:0000256" key="1">
    <source>
        <dbReference type="SAM" id="MobiDB-lite"/>
    </source>
</evidence>
<evidence type="ECO:0000313" key="2">
    <source>
        <dbReference type="EMBL" id="KAF2612050.1"/>
    </source>
</evidence>
<dbReference type="EMBL" id="QGKY02000089">
    <property type="protein sequence ID" value="KAF2612050.1"/>
    <property type="molecule type" value="Genomic_DNA"/>
</dbReference>
<feature type="compositionally biased region" description="Basic and acidic residues" evidence="1">
    <location>
        <begin position="64"/>
        <end position="81"/>
    </location>
</feature>
<feature type="compositionally biased region" description="Basic and acidic residues" evidence="1">
    <location>
        <begin position="379"/>
        <end position="393"/>
    </location>
</feature>
<comment type="caution">
    <text evidence="2">The sequence shown here is derived from an EMBL/GenBank/DDBJ whole genome shotgun (WGS) entry which is preliminary data.</text>
</comment>
<dbReference type="AlphaFoldDB" id="A0A8S9LVM4"/>
<feature type="region of interest" description="Disordered" evidence="1">
    <location>
        <begin position="364"/>
        <end position="406"/>
    </location>
</feature>
<organism evidence="2">
    <name type="scientific">Brassica cretica</name>
    <name type="common">Mustard</name>
    <dbReference type="NCBI Taxonomy" id="69181"/>
    <lineage>
        <taxon>Eukaryota</taxon>
        <taxon>Viridiplantae</taxon>
        <taxon>Streptophyta</taxon>
        <taxon>Embryophyta</taxon>
        <taxon>Tracheophyta</taxon>
        <taxon>Spermatophyta</taxon>
        <taxon>Magnoliopsida</taxon>
        <taxon>eudicotyledons</taxon>
        <taxon>Gunneridae</taxon>
        <taxon>Pentapetalae</taxon>
        <taxon>rosids</taxon>
        <taxon>malvids</taxon>
        <taxon>Brassicales</taxon>
        <taxon>Brassicaceae</taxon>
        <taxon>Brassiceae</taxon>
        <taxon>Brassica</taxon>
    </lineage>
</organism>
<feature type="region of interest" description="Disordered" evidence="1">
    <location>
        <begin position="57"/>
        <end position="85"/>
    </location>
</feature>
<protein>
    <recommendedName>
        <fullName evidence="3">Zinc knuckle CX2CX4HX4C domain-containing protein</fullName>
    </recommendedName>
</protein>
<reference evidence="2" key="1">
    <citation type="submission" date="2019-12" db="EMBL/GenBank/DDBJ databases">
        <title>Genome sequencing and annotation of Brassica cretica.</title>
        <authorList>
            <person name="Studholme D.J."/>
            <person name="Sarris P.F."/>
        </authorList>
    </citation>
    <scope>NUCLEOTIDE SEQUENCE</scope>
    <source>
        <strain evidence="2">PFS-102/07</strain>
        <tissue evidence="2">Leaf</tissue>
    </source>
</reference>
<gene>
    <name evidence="2" type="ORF">F2Q70_00013432</name>
</gene>
<sequence length="406" mass="46183">MIVVIDGAKELCFDATVDFKSGEFYEEEAPVLLKYEKLFGFRKLCFKLCHDEDHCPLNPKNPVKKKETKDESESKKEDRARSYKGVVINGDMSNQENLKDQRGYYGKGKGKMYEKPDTKWVKVPERGSKRPSSYRTSSRVEEERSRFRNSRWEQPRNQMQDDRNRYQRAQDVLEVIWIVNVRSQRRKDRLGVQREYSGIFRRWRSLLRLSFLISFRRNQTGRISTLVEVSATSMELECGLGDKLEIGNLVIGLERTKELVGNGNDDLKNETMEFDGTGTHVEGKEEFICGGDDFQALTDGEVEEIVTLQENTRVITDGADELGGNVDHGILAGDEWKKKGACKALFKKTTAVAVGTSKMRFVQTVLSPRKNAPVKTGKRQGEGEGAKQTEDKGPSNPKPTSSKPFN</sequence>
<proteinExistence type="predicted"/>
<evidence type="ECO:0008006" key="3">
    <source>
        <dbReference type="Google" id="ProtNLM"/>
    </source>
</evidence>
<feature type="region of interest" description="Disordered" evidence="1">
    <location>
        <begin position="116"/>
        <end position="146"/>
    </location>
</feature>
<name>A0A8S9LVM4_BRACR</name>